<dbReference type="PANTHER" id="PTHR12181">
    <property type="entry name" value="LIPIN"/>
    <property type="match status" value="1"/>
</dbReference>
<organism evidence="2 3">
    <name type="scientific">Pristionchus mayeri</name>
    <dbReference type="NCBI Taxonomy" id="1317129"/>
    <lineage>
        <taxon>Eukaryota</taxon>
        <taxon>Metazoa</taxon>
        <taxon>Ecdysozoa</taxon>
        <taxon>Nematoda</taxon>
        <taxon>Chromadorea</taxon>
        <taxon>Rhabditida</taxon>
        <taxon>Rhabditina</taxon>
        <taxon>Diplogasteromorpha</taxon>
        <taxon>Diplogasteroidea</taxon>
        <taxon>Neodiplogasteridae</taxon>
        <taxon>Pristionchus</taxon>
    </lineage>
</organism>
<dbReference type="GO" id="GO:0032869">
    <property type="term" value="P:cellular response to insulin stimulus"/>
    <property type="evidence" value="ECO:0007669"/>
    <property type="project" value="TreeGrafter"/>
</dbReference>
<reference evidence="3" key="1">
    <citation type="submission" date="2022-10" db="EMBL/GenBank/DDBJ databases">
        <title>Genome assembly of Pristionchus species.</title>
        <authorList>
            <person name="Yoshida K."/>
            <person name="Sommer R.J."/>
        </authorList>
    </citation>
    <scope>NUCLEOTIDE SEQUENCE [LARGE SCALE GENOMIC DNA]</scope>
    <source>
        <strain evidence="3">RS5460</strain>
    </source>
</reference>
<dbReference type="GO" id="GO:0008195">
    <property type="term" value="F:phosphatidate phosphatase activity"/>
    <property type="evidence" value="ECO:0007669"/>
    <property type="project" value="TreeGrafter"/>
</dbReference>
<dbReference type="GO" id="GO:0019432">
    <property type="term" value="P:triglyceride biosynthetic process"/>
    <property type="evidence" value="ECO:0007669"/>
    <property type="project" value="TreeGrafter"/>
</dbReference>
<dbReference type="SMART" id="SM00775">
    <property type="entry name" value="LNS2"/>
    <property type="match status" value="1"/>
</dbReference>
<dbReference type="GO" id="GO:0005634">
    <property type="term" value="C:nucleus"/>
    <property type="evidence" value="ECO:0007669"/>
    <property type="project" value="TreeGrafter"/>
</dbReference>
<evidence type="ECO:0000259" key="1">
    <source>
        <dbReference type="SMART" id="SM00775"/>
    </source>
</evidence>
<accession>A0AAN4ZFY6</accession>
<dbReference type="InterPro" id="IPR031315">
    <property type="entry name" value="LNS2/PITP"/>
</dbReference>
<dbReference type="GO" id="GO:0003713">
    <property type="term" value="F:transcription coactivator activity"/>
    <property type="evidence" value="ECO:0007669"/>
    <property type="project" value="TreeGrafter"/>
</dbReference>
<gene>
    <name evidence="2" type="ORF">PMAYCL1PPCAC_10673</name>
</gene>
<dbReference type="SUPFAM" id="SSF56784">
    <property type="entry name" value="HAD-like"/>
    <property type="match status" value="1"/>
</dbReference>
<dbReference type="GO" id="GO:0045944">
    <property type="term" value="P:positive regulation of transcription by RNA polymerase II"/>
    <property type="evidence" value="ECO:0007669"/>
    <property type="project" value="TreeGrafter"/>
</dbReference>
<feature type="non-terminal residue" evidence="2">
    <location>
        <position position="1"/>
    </location>
</feature>
<dbReference type="InterPro" id="IPR036412">
    <property type="entry name" value="HAD-like_sf"/>
</dbReference>
<dbReference type="GO" id="GO:0009062">
    <property type="term" value="P:fatty acid catabolic process"/>
    <property type="evidence" value="ECO:0007669"/>
    <property type="project" value="TreeGrafter"/>
</dbReference>
<proteinExistence type="predicted"/>
<evidence type="ECO:0000313" key="3">
    <source>
        <dbReference type="Proteomes" id="UP001328107"/>
    </source>
</evidence>
<dbReference type="InterPro" id="IPR026058">
    <property type="entry name" value="LIPIN"/>
</dbReference>
<dbReference type="EMBL" id="BTRK01000003">
    <property type="protein sequence ID" value="GMR40478.1"/>
    <property type="molecule type" value="Genomic_DNA"/>
</dbReference>
<dbReference type="Proteomes" id="UP001328107">
    <property type="component" value="Unassembled WGS sequence"/>
</dbReference>
<dbReference type="Pfam" id="PF08235">
    <property type="entry name" value="LNS2"/>
    <property type="match status" value="1"/>
</dbReference>
<evidence type="ECO:0000313" key="2">
    <source>
        <dbReference type="EMBL" id="GMR40478.1"/>
    </source>
</evidence>
<comment type="caution">
    <text evidence="2">The sequence shown here is derived from an EMBL/GenBank/DDBJ whole genome shotgun (WGS) entry which is preliminary data.</text>
</comment>
<protein>
    <recommendedName>
        <fullName evidence="1">LNS2/PITP domain-containing protein</fullName>
    </recommendedName>
</protein>
<dbReference type="PANTHER" id="PTHR12181:SF12">
    <property type="entry name" value="PHOSPHATIDATE PHOSPHATASE"/>
    <property type="match status" value="1"/>
</dbReference>
<sequence length="149" mass="17071">LYTRIKSNGYNLVYLSSRAIGQATSTKTYLKRVEQDHKVLPDGPVLLAPESTLVAFRREVIERRPEEFKIAALSDLKQLFHTEDPFFAGFGNRETDTKTYRAVGIDDSRIIIIDPWGTVKRSDRIVHERSYECISQETVDSIFPPIPLE</sequence>
<keyword evidence="3" id="KW-1185">Reference proteome</keyword>
<dbReference type="InterPro" id="IPR013209">
    <property type="entry name" value="LNS2"/>
</dbReference>
<dbReference type="AlphaFoldDB" id="A0AAN4ZFY6"/>
<name>A0AAN4ZFY6_9BILA</name>
<feature type="domain" description="LNS2/PITP" evidence="1">
    <location>
        <begin position="1"/>
        <end position="122"/>
    </location>
</feature>